<name>A0ABN8H229_9BACL</name>
<dbReference type="Proteomes" id="UP000838686">
    <property type="component" value="Unassembled WGS sequence"/>
</dbReference>
<evidence type="ECO:0000256" key="1">
    <source>
        <dbReference type="SAM" id="MobiDB-lite"/>
    </source>
</evidence>
<feature type="compositionally biased region" description="Low complexity" evidence="1">
    <location>
        <begin position="373"/>
        <end position="394"/>
    </location>
</feature>
<evidence type="ECO:0008006" key="4">
    <source>
        <dbReference type="Google" id="ProtNLM"/>
    </source>
</evidence>
<evidence type="ECO:0000313" key="2">
    <source>
        <dbReference type="EMBL" id="CAH1225100.1"/>
    </source>
</evidence>
<dbReference type="RefSeq" id="WP_236347356.1">
    <property type="nucleotide sequence ID" value="NZ_CAKMMF010000050.1"/>
</dbReference>
<proteinExistence type="predicted"/>
<reference evidence="2" key="1">
    <citation type="submission" date="2022-01" db="EMBL/GenBank/DDBJ databases">
        <authorList>
            <person name="Criscuolo A."/>
        </authorList>
    </citation>
    <scope>NUCLEOTIDE SEQUENCE</scope>
    <source>
        <strain evidence="2">CIP111893</strain>
    </source>
</reference>
<dbReference type="Gene3D" id="3.55.50.10">
    <property type="entry name" value="Baseplate protein-like domains"/>
    <property type="match status" value="1"/>
</dbReference>
<dbReference type="EMBL" id="CAKMMF010000050">
    <property type="protein sequence ID" value="CAH1225100.1"/>
    <property type="molecule type" value="Genomic_DNA"/>
</dbReference>
<protein>
    <recommendedName>
        <fullName evidence="4">Gp5/Type VI secretion system Vgr protein OB-fold domain-containing protein</fullName>
    </recommendedName>
</protein>
<gene>
    <name evidence="2" type="ORF">PAECIP111893_05216</name>
</gene>
<organism evidence="2 3">
    <name type="scientific">Paenibacillus plantiphilus</name>
    <dbReference type="NCBI Taxonomy" id="2905650"/>
    <lineage>
        <taxon>Bacteria</taxon>
        <taxon>Bacillati</taxon>
        <taxon>Bacillota</taxon>
        <taxon>Bacilli</taxon>
        <taxon>Bacillales</taxon>
        <taxon>Paenibacillaceae</taxon>
        <taxon>Paenibacillus</taxon>
    </lineage>
</organism>
<dbReference type="SUPFAM" id="SSF69279">
    <property type="entry name" value="Phage tail proteins"/>
    <property type="match status" value="1"/>
</dbReference>
<dbReference type="Pfam" id="PF05954">
    <property type="entry name" value="Phage_GPD"/>
    <property type="match status" value="1"/>
</dbReference>
<feature type="region of interest" description="Disordered" evidence="1">
    <location>
        <begin position="370"/>
        <end position="394"/>
    </location>
</feature>
<comment type="caution">
    <text evidence="2">The sequence shown here is derived from an EMBL/GenBank/DDBJ whole genome shotgun (WGS) entry which is preliminary data.</text>
</comment>
<keyword evidence="3" id="KW-1185">Reference proteome</keyword>
<sequence length="519" mass="58454">MATQTVTYEVLKIVPFEMRLHDVKLVKKCNDHARLTFTGIIPEEKEDYYVRMADEQTPIELLYTDGNGKNHTLFHGMILRLHVRVESQVYWLEAEAISHTYAMDVKPENRSFQNRSLKVADVMRTISELYPKAQTINAFAKDKPLGAFTLQYQETDWQFLKRLASHHHTVLVPITTHDSIRMYLGVPEGRDAGQLESTHYRVYKDLLAYKNEGGADGASGLSEQDYICYEVVLNQVLELGDEVTFKGHKLHVFEVQTEMTRGILTHKYTLCLKSASYKRKRSNKKLIGASIQGKVMAVVRDEVKVKLDYDQNWSLEKSSPFPYSTMYASDDQTGWYCMPEKGDDIRLYFPSAHESEGIALSSVRKMLPQEAMQGGSQQGTSQSGGSKSKKAAGTTTVVQQEYLQPIVNYDKDLKEDLMANPNTKFLLTPTGQKISFEEDRITITGASGGATITLTNDGTIILNSNNKIQLQANKQIEMVAETILMVSNQIEMSTLTGDGAITLDQSQITLKGVEILMKK</sequence>
<accession>A0ABN8H229</accession>
<evidence type="ECO:0000313" key="3">
    <source>
        <dbReference type="Proteomes" id="UP000838686"/>
    </source>
</evidence>